<dbReference type="AlphaFoldDB" id="A0A437UJH2"/>
<comment type="caution">
    <text evidence="1">The sequence shown here is derived from an EMBL/GenBank/DDBJ whole genome shotgun (WGS) entry which is preliminary data.</text>
</comment>
<gene>
    <name evidence="1" type="ORF">EK398_01485</name>
</gene>
<name>A0A437UJH2_ENTAV</name>
<accession>A0A437UJH2</accession>
<protein>
    <submittedName>
        <fullName evidence="1">Phage major tail protein, TP901-1 family</fullName>
    </submittedName>
</protein>
<dbReference type="RefSeq" id="WP_127978081.1">
    <property type="nucleotide sequence ID" value="NZ_JBPFKW010000279.1"/>
</dbReference>
<organism evidence="1 2">
    <name type="scientific">Enterococcus avium</name>
    <name type="common">Streptococcus avium</name>
    <dbReference type="NCBI Taxonomy" id="33945"/>
    <lineage>
        <taxon>Bacteria</taxon>
        <taxon>Bacillati</taxon>
        <taxon>Bacillota</taxon>
        <taxon>Bacilli</taxon>
        <taxon>Lactobacillales</taxon>
        <taxon>Enterococcaceae</taxon>
        <taxon>Enterococcus</taxon>
    </lineage>
</organism>
<reference evidence="1 2" key="1">
    <citation type="submission" date="2018-12" db="EMBL/GenBank/DDBJ databases">
        <title>A novel vanA-carrying plasmid in a clinical isolate of Enterococcus avium.</title>
        <authorList>
            <person name="Bernasconi O.J."/>
            <person name="Luzzaro F."/>
            <person name="Endimiani A."/>
        </authorList>
    </citation>
    <scope>NUCLEOTIDE SEQUENCE [LARGE SCALE GENOMIC DNA]</scope>
    <source>
        <strain evidence="1 2">LC0559/18</strain>
    </source>
</reference>
<dbReference type="Proteomes" id="UP000288388">
    <property type="component" value="Unassembled WGS sequence"/>
</dbReference>
<dbReference type="InterPro" id="IPR011855">
    <property type="entry name" value="Phgtail_TP901_1"/>
</dbReference>
<evidence type="ECO:0000313" key="2">
    <source>
        <dbReference type="Proteomes" id="UP000288388"/>
    </source>
</evidence>
<dbReference type="Pfam" id="PF06199">
    <property type="entry name" value="Phage_tail_2"/>
    <property type="match status" value="1"/>
</dbReference>
<evidence type="ECO:0000313" key="1">
    <source>
        <dbReference type="EMBL" id="RVU93639.1"/>
    </source>
</evidence>
<proteinExistence type="predicted"/>
<sequence length="170" mass="18789">MEALKGIDLILLYRILSKASTEAAWKMAFQTEHENSLTRDSDAVVTKDGTVQSLKPVAYDFSATSLVGKGDPHVDEMRQAMIAGELIEIWEINRVEKGTGENADKYKATYYQAYIGEYTPTSNAEDNVELSMAFAVNGVGQDGYATLTAEQEEVVQYTFKDTVKETLPEG</sequence>
<dbReference type="PRINTS" id="PR01997">
    <property type="entry name" value="MTP2FAMILY"/>
</dbReference>
<dbReference type="NCBIfam" id="TIGR02126">
    <property type="entry name" value="phgtail_TP901_1"/>
    <property type="match status" value="1"/>
</dbReference>
<dbReference type="EMBL" id="RYZS01000001">
    <property type="protein sequence ID" value="RVU93639.1"/>
    <property type="molecule type" value="Genomic_DNA"/>
</dbReference>
<dbReference type="InterPro" id="IPR022363">
    <property type="entry name" value="Phage_TP901-1_major-tail"/>
</dbReference>
<dbReference type="InterPro" id="IPR022345">
    <property type="entry name" value="Phage_69_Orf23_MTP"/>
</dbReference>
<dbReference type="PRINTS" id="PR01999">
    <property type="entry name" value="MTP2LACTO"/>
</dbReference>